<gene>
    <name evidence="1" type="ORF">O181_044938</name>
</gene>
<dbReference type="AlphaFoldDB" id="A0A9Q3HH40"/>
<comment type="caution">
    <text evidence="1">The sequence shown here is derived from an EMBL/GenBank/DDBJ whole genome shotgun (WGS) entry which is preliminary data.</text>
</comment>
<organism evidence="1 2">
    <name type="scientific">Austropuccinia psidii MF-1</name>
    <dbReference type="NCBI Taxonomy" id="1389203"/>
    <lineage>
        <taxon>Eukaryota</taxon>
        <taxon>Fungi</taxon>
        <taxon>Dikarya</taxon>
        <taxon>Basidiomycota</taxon>
        <taxon>Pucciniomycotina</taxon>
        <taxon>Pucciniomycetes</taxon>
        <taxon>Pucciniales</taxon>
        <taxon>Sphaerophragmiaceae</taxon>
        <taxon>Austropuccinia</taxon>
    </lineage>
</organism>
<sequence length="79" mass="9062">MDKEQLGATIGHEVEIILNVENSYRPLIRKTAYPDIPRAREAFKVHIKDLMDLAVLRKVGHNEQVEVTKPVIITWNNGK</sequence>
<protein>
    <submittedName>
        <fullName evidence="1">Uncharacterized protein</fullName>
    </submittedName>
</protein>
<name>A0A9Q3HH40_9BASI</name>
<dbReference type="EMBL" id="AVOT02018370">
    <property type="protein sequence ID" value="MBW0505223.1"/>
    <property type="molecule type" value="Genomic_DNA"/>
</dbReference>
<dbReference type="Proteomes" id="UP000765509">
    <property type="component" value="Unassembled WGS sequence"/>
</dbReference>
<keyword evidence="2" id="KW-1185">Reference proteome</keyword>
<accession>A0A9Q3HH40</accession>
<evidence type="ECO:0000313" key="2">
    <source>
        <dbReference type="Proteomes" id="UP000765509"/>
    </source>
</evidence>
<reference evidence="1" key="1">
    <citation type="submission" date="2021-03" db="EMBL/GenBank/DDBJ databases">
        <title>Draft genome sequence of rust myrtle Austropuccinia psidii MF-1, a brazilian biotype.</title>
        <authorList>
            <person name="Quecine M.C."/>
            <person name="Pachon D.M.R."/>
            <person name="Bonatelli M.L."/>
            <person name="Correr F.H."/>
            <person name="Franceschini L.M."/>
            <person name="Leite T.F."/>
            <person name="Margarido G.R.A."/>
            <person name="Almeida C.A."/>
            <person name="Ferrarezi J.A."/>
            <person name="Labate C.A."/>
        </authorList>
    </citation>
    <scope>NUCLEOTIDE SEQUENCE</scope>
    <source>
        <strain evidence="1">MF-1</strain>
    </source>
</reference>
<proteinExistence type="predicted"/>
<evidence type="ECO:0000313" key="1">
    <source>
        <dbReference type="EMBL" id="MBW0505223.1"/>
    </source>
</evidence>